<gene>
    <name evidence="2" type="ORF">AVEN_63059_1</name>
</gene>
<feature type="domain" description="RNase H type-1" evidence="1">
    <location>
        <begin position="1"/>
        <end position="121"/>
    </location>
</feature>
<dbReference type="AlphaFoldDB" id="A0A4Y2H5E8"/>
<name>A0A4Y2H5E8_ARAVE</name>
<dbReference type="InterPro" id="IPR012337">
    <property type="entry name" value="RNaseH-like_sf"/>
</dbReference>
<dbReference type="Pfam" id="PF00075">
    <property type="entry name" value="RNase_H"/>
    <property type="match status" value="1"/>
</dbReference>
<protein>
    <recommendedName>
        <fullName evidence="1">RNase H type-1 domain-containing protein</fullName>
    </recommendedName>
</protein>
<evidence type="ECO:0000313" key="2">
    <source>
        <dbReference type="EMBL" id="GBM59544.1"/>
    </source>
</evidence>
<dbReference type="PROSITE" id="PS50879">
    <property type="entry name" value="RNASE_H_1"/>
    <property type="match status" value="1"/>
</dbReference>
<dbReference type="SUPFAM" id="SSF53098">
    <property type="entry name" value="Ribonuclease H-like"/>
    <property type="match status" value="1"/>
</dbReference>
<keyword evidence="3" id="KW-1185">Reference proteome</keyword>
<dbReference type="InterPro" id="IPR036397">
    <property type="entry name" value="RNaseH_sf"/>
</dbReference>
<dbReference type="OrthoDB" id="6514649at2759"/>
<reference evidence="2 3" key="1">
    <citation type="journal article" date="2019" name="Sci. Rep.">
        <title>Orb-weaving spider Araneus ventricosus genome elucidates the spidroin gene catalogue.</title>
        <authorList>
            <person name="Kono N."/>
            <person name="Nakamura H."/>
            <person name="Ohtoshi R."/>
            <person name="Moran D.A.P."/>
            <person name="Shinohara A."/>
            <person name="Yoshida Y."/>
            <person name="Fujiwara M."/>
            <person name="Mori M."/>
            <person name="Tomita M."/>
            <person name="Arakawa K."/>
        </authorList>
    </citation>
    <scope>NUCLEOTIDE SEQUENCE [LARGE SCALE GENOMIC DNA]</scope>
</reference>
<organism evidence="2 3">
    <name type="scientific">Araneus ventricosus</name>
    <name type="common">Orbweaver spider</name>
    <name type="synonym">Epeira ventricosa</name>
    <dbReference type="NCBI Taxonomy" id="182803"/>
    <lineage>
        <taxon>Eukaryota</taxon>
        <taxon>Metazoa</taxon>
        <taxon>Ecdysozoa</taxon>
        <taxon>Arthropoda</taxon>
        <taxon>Chelicerata</taxon>
        <taxon>Arachnida</taxon>
        <taxon>Araneae</taxon>
        <taxon>Araneomorphae</taxon>
        <taxon>Entelegynae</taxon>
        <taxon>Araneoidea</taxon>
        <taxon>Araneidae</taxon>
        <taxon>Araneus</taxon>
    </lineage>
</organism>
<comment type="caution">
    <text evidence="2">The sequence shown here is derived from an EMBL/GenBank/DDBJ whole genome shotgun (WGS) entry which is preliminary data.</text>
</comment>
<dbReference type="EMBL" id="BGPR01001687">
    <property type="protein sequence ID" value="GBM59544.1"/>
    <property type="molecule type" value="Genomic_DNA"/>
</dbReference>
<evidence type="ECO:0000313" key="3">
    <source>
        <dbReference type="Proteomes" id="UP000499080"/>
    </source>
</evidence>
<dbReference type="InterPro" id="IPR002156">
    <property type="entry name" value="RNaseH_domain"/>
</dbReference>
<dbReference type="GO" id="GO:0003676">
    <property type="term" value="F:nucleic acid binding"/>
    <property type="evidence" value="ECO:0007669"/>
    <property type="project" value="InterPro"/>
</dbReference>
<dbReference type="Proteomes" id="UP000499080">
    <property type="component" value="Unassembled WGS sequence"/>
</dbReference>
<dbReference type="CDD" id="cd09276">
    <property type="entry name" value="Rnase_HI_RT_non_LTR"/>
    <property type="match status" value="1"/>
</dbReference>
<dbReference type="Gene3D" id="3.30.420.10">
    <property type="entry name" value="Ribonuclease H-like superfamily/Ribonuclease H"/>
    <property type="match status" value="1"/>
</dbReference>
<dbReference type="GO" id="GO:0004523">
    <property type="term" value="F:RNA-DNA hybrid ribonuclease activity"/>
    <property type="evidence" value="ECO:0007669"/>
    <property type="project" value="InterPro"/>
</dbReference>
<accession>A0A4Y2H5E8</accession>
<evidence type="ECO:0000259" key="1">
    <source>
        <dbReference type="PROSITE" id="PS50879"/>
    </source>
</evidence>
<proteinExistence type="predicted"/>
<sequence>MDGSKTEKGVGAEFYVWPEQNIVYRFFEKLQDYNTVFQAELLALKHTTDHATTLPHQPIAILLDNQASVQAAANPRSRNTTARDIYKSLITNKYIHNSWIKAHVGYDGNDEADRLVKEAAESDRDPLSIKAPISLLKSIFRKKMMEAWQSDREDEGTGRSTFNILPRVYTQPCYWKRKEICVFHRTRPISLVLEKV</sequence>